<accession>A0A1I6L5B1</accession>
<name>A0A1I6L5B1_9EURY</name>
<dbReference type="AlphaFoldDB" id="A0A1I6L5B1"/>
<organism evidence="2 3">
    <name type="scientific">Halomicrobium zhouii</name>
    <dbReference type="NCBI Taxonomy" id="767519"/>
    <lineage>
        <taxon>Archaea</taxon>
        <taxon>Methanobacteriati</taxon>
        <taxon>Methanobacteriota</taxon>
        <taxon>Stenosarchaea group</taxon>
        <taxon>Halobacteria</taxon>
        <taxon>Halobacteriales</taxon>
        <taxon>Haloarculaceae</taxon>
        <taxon>Halomicrobium</taxon>
    </lineage>
</organism>
<feature type="domain" description="DUF7837" evidence="1">
    <location>
        <begin position="8"/>
        <end position="52"/>
    </location>
</feature>
<sequence length="54" mass="5667">MISVSTSSSAAGTCPRCGEAVPTHRLLIEYETTDGRSAFAECPTCDDVVHPEPA</sequence>
<reference evidence="2 3" key="1">
    <citation type="submission" date="2016-10" db="EMBL/GenBank/DDBJ databases">
        <authorList>
            <person name="de Groot N.N."/>
        </authorList>
    </citation>
    <scope>NUCLEOTIDE SEQUENCE [LARGE SCALE GENOMIC DNA]</scope>
    <source>
        <strain evidence="2 3">CGMCC 1.10457</strain>
    </source>
</reference>
<dbReference type="InterPro" id="IPR057159">
    <property type="entry name" value="DUF7837"/>
</dbReference>
<dbReference type="Pfam" id="PF25207">
    <property type="entry name" value="DUF7837"/>
    <property type="match status" value="1"/>
</dbReference>
<dbReference type="Proteomes" id="UP000199062">
    <property type="component" value="Unassembled WGS sequence"/>
</dbReference>
<gene>
    <name evidence="2" type="ORF">SAMN05216559_2076</name>
</gene>
<evidence type="ECO:0000259" key="1">
    <source>
        <dbReference type="Pfam" id="PF25207"/>
    </source>
</evidence>
<evidence type="ECO:0000313" key="3">
    <source>
        <dbReference type="Proteomes" id="UP000199062"/>
    </source>
</evidence>
<dbReference type="EMBL" id="FOZK01000002">
    <property type="protein sequence ID" value="SFR98665.1"/>
    <property type="molecule type" value="Genomic_DNA"/>
</dbReference>
<proteinExistence type="predicted"/>
<keyword evidence="3" id="KW-1185">Reference proteome</keyword>
<protein>
    <recommendedName>
        <fullName evidence="1">DUF7837 domain-containing protein</fullName>
    </recommendedName>
</protein>
<evidence type="ECO:0000313" key="2">
    <source>
        <dbReference type="EMBL" id="SFR98665.1"/>
    </source>
</evidence>